<dbReference type="EMBL" id="BAABRO010000025">
    <property type="protein sequence ID" value="GAA5510583.1"/>
    <property type="molecule type" value="Genomic_DNA"/>
</dbReference>
<evidence type="ECO:0000313" key="1">
    <source>
        <dbReference type="EMBL" id="GAA5510583.1"/>
    </source>
</evidence>
<reference evidence="1 2" key="1">
    <citation type="submission" date="2024-02" db="EMBL/GenBank/DDBJ databases">
        <title>Rhodopirellula caenicola NBRC 110016.</title>
        <authorList>
            <person name="Ichikawa N."/>
            <person name="Katano-Makiyama Y."/>
            <person name="Hidaka K."/>
        </authorList>
    </citation>
    <scope>NUCLEOTIDE SEQUENCE [LARGE SCALE GENOMIC DNA]</scope>
    <source>
        <strain evidence="1 2">NBRC 110016</strain>
    </source>
</reference>
<dbReference type="RefSeq" id="WP_345688622.1">
    <property type="nucleotide sequence ID" value="NZ_BAABRO010000025.1"/>
</dbReference>
<sequence>MMSKETLRNRLSHTPQGHVICTLQDRTEPGKSGASVWSRTWYWATSGQLREGEPGEHQDALVIAMDDYDKFIADNAAAISMEFERIERSLLPK</sequence>
<dbReference type="Proteomes" id="UP001416858">
    <property type="component" value="Unassembled WGS sequence"/>
</dbReference>
<accession>A0ABP9VZR1</accession>
<evidence type="ECO:0000313" key="2">
    <source>
        <dbReference type="Proteomes" id="UP001416858"/>
    </source>
</evidence>
<proteinExistence type="predicted"/>
<keyword evidence="2" id="KW-1185">Reference proteome</keyword>
<protein>
    <submittedName>
        <fullName evidence="1">Uncharacterized protein</fullName>
    </submittedName>
</protein>
<organism evidence="1 2">
    <name type="scientific">Novipirellula caenicola</name>
    <dbReference type="NCBI Taxonomy" id="1536901"/>
    <lineage>
        <taxon>Bacteria</taxon>
        <taxon>Pseudomonadati</taxon>
        <taxon>Planctomycetota</taxon>
        <taxon>Planctomycetia</taxon>
        <taxon>Pirellulales</taxon>
        <taxon>Pirellulaceae</taxon>
        <taxon>Novipirellula</taxon>
    </lineage>
</organism>
<gene>
    <name evidence="1" type="ORF">Rcae01_06092</name>
</gene>
<name>A0ABP9VZR1_9BACT</name>
<comment type="caution">
    <text evidence="1">The sequence shown here is derived from an EMBL/GenBank/DDBJ whole genome shotgun (WGS) entry which is preliminary data.</text>
</comment>